<sequence length="328" mass="36579">MTNRTLQPFHPSIEVVHATSGRVRIKVRGHLETVAQQLRQIEGIYSVILHPQTNNLVLKFDTQKLSLYELLAQLTASPCELENNSISSAETVIFTPTPQPSTEIIETLIRMSAAMLLNRHLGISGWVSLPVSYATSQVTAKVINGVKPQLKNITQFTSNSQPTEEKNIEITVIHSTPGRIRLRVPQVKKDSRYAKRLERFAEQISGIKDININLTTASVSIIHQFKNNAILESELNRLFEKVAETQPSFSEILTPSVPTISEVKVAPVVEEAKPEVKVEKLVQRVTEKTVNSTPKVPEKTSIFSGFKSSMLTMFLNFMAGRPMPQTVS</sequence>
<dbReference type="Proteomes" id="UP000033607">
    <property type="component" value="Unassembled WGS sequence"/>
</dbReference>
<evidence type="ECO:0000313" key="2">
    <source>
        <dbReference type="EMBL" id="KMW70919.1"/>
    </source>
</evidence>
<dbReference type="RefSeq" id="WP_046279098.1">
    <property type="nucleotide sequence ID" value="NZ_LATL02000016.1"/>
</dbReference>
<comment type="caution">
    <text evidence="1">The sequence shown here is derived from an EMBL/GenBank/DDBJ whole genome shotgun (WGS) entry which is preliminary data.</text>
</comment>
<dbReference type="Pfam" id="PF19991">
    <property type="entry name" value="HMA_2"/>
    <property type="match status" value="1"/>
</dbReference>
<protein>
    <recommendedName>
        <fullName evidence="4">HMA domain-containing protein</fullName>
    </recommendedName>
</protein>
<evidence type="ECO:0008006" key="4">
    <source>
        <dbReference type="Google" id="ProtNLM"/>
    </source>
</evidence>
<name>A0A0F5YFA5_9CYAN</name>
<gene>
    <name evidence="1" type="ORF">WN50_13635</name>
    <name evidence="2" type="ORF">WN50_31615</name>
</gene>
<accession>A0A0F5YFA5</accession>
<organism evidence="1 3">
    <name type="scientific">Limnoraphis robusta CS-951</name>
    <dbReference type="NCBI Taxonomy" id="1637645"/>
    <lineage>
        <taxon>Bacteria</taxon>
        <taxon>Bacillati</taxon>
        <taxon>Cyanobacteriota</taxon>
        <taxon>Cyanophyceae</taxon>
        <taxon>Oscillatoriophycideae</taxon>
        <taxon>Oscillatoriales</taxon>
        <taxon>Sirenicapillariaceae</taxon>
        <taxon>Limnoraphis</taxon>
    </lineage>
</organism>
<reference evidence="1 3" key="1">
    <citation type="submission" date="2015-06" db="EMBL/GenBank/DDBJ databases">
        <title>Draft genome assembly of filamentous brackish cyanobacterium Limnoraphis robusta strain CS-951.</title>
        <authorList>
            <person name="Willis A."/>
            <person name="Parks M."/>
            <person name="Burford M.A."/>
        </authorList>
    </citation>
    <scope>NUCLEOTIDE SEQUENCE [LARGE SCALE GENOMIC DNA]</scope>
    <source>
        <strain evidence="1 3">CS-951</strain>
    </source>
</reference>
<dbReference type="AlphaFoldDB" id="A0A0F5YFA5"/>
<proteinExistence type="predicted"/>
<evidence type="ECO:0000313" key="1">
    <source>
        <dbReference type="EMBL" id="KKD37569.1"/>
    </source>
</evidence>
<dbReference type="OrthoDB" id="479859at2"/>
<evidence type="ECO:0000313" key="3">
    <source>
        <dbReference type="Proteomes" id="UP000033607"/>
    </source>
</evidence>
<dbReference type="EMBL" id="LATL02000016">
    <property type="protein sequence ID" value="KMW70919.1"/>
    <property type="molecule type" value="Genomic_DNA"/>
</dbReference>
<dbReference type="EMBL" id="LATL02000171">
    <property type="protein sequence ID" value="KKD37569.1"/>
    <property type="molecule type" value="Genomic_DNA"/>
</dbReference>